<organism evidence="5 6">
    <name type="scientific">Candidatus Scalindua arabica</name>
    <dbReference type="NCBI Taxonomy" id="1127984"/>
    <lineage>
        <taxon>Bacteria</taxon>
        <taxon>Pseudomonadati</taxon>
        <taxon>Planctomycetota</taxon>
        <taxon>Candidatus Brocadiia</taxon>
        <taxon>Candidatus Brocadiales</taxon>
        <taxon>Candidatus Scalinduaceae</taxon>
        <taxon>Candidatus Scalindua</taxon>
    </lineage>
</organism>
<dbReference type="InterPro" id="IPR006121">
    <property type="entry name" value="HMA_dom"/>
</dbReference>
<gene>
    <name evidence="5" type="ORF">MAG551_02009</name>
</gene>
<dbReference type="SUPFAM" id="SSF55008">
    <property type="entry name" value="HMA, heavy metal-associated domain"/>
    <property type="match status" value="1"/>
</dbReference>
<dbReference type="PANTHER" id="PTHR43520">
    <property type="entry name" value="ATP7, ISOFORM B"/>
    <property type="match status" value="1"/>
</dbReference>
<keyword evidence="1" id="KW-0479">Metal-binding</keyword>
<name>A0A942A1P8_9BACT</name>
<keyword evidence="3" id="KW-0812">Transmembrane</keyword>
<dbReference type="Proteomes" id="UP000722750">
    <property type="component" value="Unassembled WGS sequence"/>
</dbReference>
<dbReference type="PROSITE" id="PS50846">
    <property type="entry name" value="HMA_2"/>
    <property type="match status" value="1"/>
</dbReference>
<dbReference type="GO" id="GO:0016020">
    <property type="term" value="C:membrane"/>
    <property type="evidence" value="ECO:0007669"/>
    <property type="project" value="TreeGrafter"/>
</dbReference>
<feature type="transmembrane region" description="Helical" evidence="3">
    <location>
        <begin position="88"/>
        <end position="105"/>
    </location>
</feature>
<dbReference type="PANTHER" id="PTHR43520:SF8">
    <property type="entry name" value="P-TYPE CU(+) TRANSPORTER"/>
    <property type="match status" value="1"/>
</dbReference>
<dbReference type="Pfam" id="PF00403">
    <property type="entry name" value="HMA"/>
    <property type="match status" value="1"/>
</dbReference>
<dbReference type="InterPro" id="IPR036163">
    <property type="entry name" value="HMA_dom_sf"/>
</dbReference>
<evidence type="ECO:0000256" key="3">
    <source>
        <dbReference type="SAM" id="Phobius"/>
    </source>
</evidence>
<keyword evidence="2" id="KW-1278">Translocase</keyword>
<feature type="domain" description="HMA" evidence="4">
    <location>
        <begin position="5"/>
        <end position="68"/>
    </location>
</feature>
<evidence type="ECO:0000313" key="6">
    <source>
        <dbReference type="Proteomes" id="UP000722750"/>
    </source>
</evidence>
<keyword evidence="3" id="KW-0472">Membrane</keyword>
<dbReference type="PROSITE" id="PS51257">
    <property type="entry name" value="PROKAR_LIPOPROTEIN"/>
    <property type="match status" value="1"/>
</dbReference>
<dbReference type="AlphaFoldDB" id="A0A942A1P8"/>
<dbReference type="GO" id="GO:0005507">
    <property type="term" value="F:copper ion binding"/>
    <property type="evidence" value="ECO:0007669"/>
    <property type="project" value="TreeGrafter"/>
</dbReference>
<evidence type="ECO:0000259" key="4">
    <source>
        <dbReference type="PROSITE" id="PS50846"/>
    </source>
</evidence>
<dbReference type="InterPro" id="IPR017969">
    <property type="entry name" value="Heavy-metal-associated_CS"/>
</dbReference>
<evidence type="ECO:0000313" key="5">
    <source>
        <dbReference type="EMBL" id="MBS1258945.1"/>
    </source>
</evidence>
<sequence>MSKSKNLTVQITGMSCASCAKRIEDAIGNTNGVSKSVVNFATRKATVTGRTSAEEIYKTIEELGYGVVKEETPAISEKKIAQSEWKKFMVSAILSIPVFTISMFIDDVENQMNSSHNSPCLIFKK</sequence>
<dbReference type="PROSITE" id="PS01047">
    <property type="entry name" value="HMA_1"/>
    <property type="match status" value="1"/>
</dbReference>
<reference evidence="5" key="1">
    <citation type="journal article" date="2021" name="ISME J.">
        <title>Fine-scale metabolic discontinuity in a stratified prokaryote microbiome of a Red Sea deep halocline.</title>
        <authorList>
            <person name="Michoud G."/>
            <person name="Ngugi D.K."/>
            <person name="Barozzi A."/>
            <person name="Merlino G."/>
            <person name="Calleja M.L."/>
            <person name="Delgado-Huertas A."/>
            <person name="Moran X.A.G."/>
            <person name="Daffonchio D."/>
        </authorList>
    </citation>
    <scope>NUCLEOTIDE SEQUENCE</scope>
    <source>
        <strain evidence="5">SuakinDeep_MAG55_1</strain>
    </source>
</reference>
<dbReference type="GO" id="GO:0055070">
    <property type="term" value="P:copper ion homeostasis"/>
    <property type="evidence" value="ECO:0007669"/>
    <property type="project" value="TreeGrafter"/>
</dbReference>
<accession>A0A942A1P8</accession>
<protein>
    <recommendedName>
        <fullName evidence="4">HMA domain-containing protein</fullName>
    </recommendedName>
</protein>
<keyword evidence="3" id="KW-1133">Transmembrane helix</keyword>
<evidence type="ECO:0000256" key="1">
    <source>
        <dbReference type="ARBA" id="ARBA00022723"/>
    </source>
</evidence>
<dbReference type="EMBL" id="JAANXD010000077">
    <property type="protein sequence ID" value="MBS1258945.1"/>
    <property type="molecule type" value="Genomic_DNA"/>
</dbReference>
<proteinExistence type="predicted"/>
<evidence type="ECO:0000256" key="2">
    <source>
        <dbReference type="ARBA" id="ARBA00022967"/>
    </source>
</evidence>
<dbReference type="GO" id="GO:0043682">
    <property type="term" value="F:P-type divalent copper transporter activity"/>
    <property type="evidence" value="ECO:0007669"/>
    <property type="project" value="TreeGrafter"/>
</dbReference>
<comment type="caution">
    <text evidence="5">The sequence shown here is derived from an EMBL/GenBank/DDBJ whole genome shotgun (WGS) entry which is preliminary data.</text>
</comment>
<dbReference type="FunFam" id="3.30.70.100:FF:000005">
    <property type="entry name" value="Copper-exporting P-type ATPase A"/>
    <property type="match status" value="1"/>
</dbReference>
<dbReference type="CDD" id="cd00371">
    <property type="entry name" value="HMA"/>
    <property type="match status" value="1"/>
</dbReference>
<dbReference type="Gene3D" id="3.30.70.100">
    <property type="match status" value="1"/>
</dbReference>